<feature type="transmembrane region" description="Helical" evidence="1">
    <location>
        <begin position="58"/>
        <end position="84"/>
    </location>
</feature>
<reference evidence="2 3" key="2">
    <citation type="submission" date="2020-03" db="EMBL/GenBank/DDBJ databases">
        <authorList>
            <person name="Ichikawa N."/>
            <person name="Kimura A."/>
            <person name="Kitahashi Y."/>
            <person name="Uohara A."/>
        </authorList>
    </citation>
    <scope>NUCLEOTIDE SEQUENCE [LARGE SCALE GENOMIC DNA]</scope>
    <source>
        <strain evidence="2 3">NBRC 108639</strain>
    </source>
</reference>
<protein>
    <submittedName>
        <fullName evidence="2">Uncharacterized protein</fullName>
    </submittedName>
</protein>
<keyword evidence="3" id="KW-1185">Reference proteome</keyword>
<name>A0A6V8KK49_9ACTN</name>
<comment type="caution">
    <text evidence="2">The sequence shown here is derived from an EMBL/GenBank/DDBJ whole genome shotgun (WGS) entry which is preliminary data.</text>
</comment>
<proteinExistence type="predicted"/>
<dbReference type="AlphaFoldDB" id="A0A6V8KK49"/>
<accession>A0A6V8KK49</accession>
<dbReference type="Proteomes" id="UP000482800">
    <property type="component" value="Unassembled WGS sequence"/>
</dbReference>
<dbReference type="EMBL" id="BLPF01000002">
    <property type="protein sequence ID" value="GFJ82127.1"/>
    <property type="molecule type" value="Genomic_DNA"/>
</dbReference>
<keyword evidence="1" id="KW-0812">Transmembrane</keyword>
<keyword evidence="1" id="KW-1133">Transmembrane helix</keyword>
<evidence type="ECO:0000313" key="3">
    <source>
        <dbReference type="Proteomes" id="UP000482800"/>
    </source>
</evidence>
<evidence type="ECO:0000313" key="2">
    <source>
        <dbReference type="EMBL" id="GFJ82127.1"/>
    </source>
</evidence>
<organism evidence="2 3">
    <name type="scientific">Phytohabitans houttuyneae</name>
    <dbReference type="NCBI Taxonomy" id="1076126"/>
    <lineage>
        <taxon>Bacteria</taxon>
        <taxon>Bacillati</taxon>
        <taxon>Actinomycetota</taxon>
        <taxon>Actinomycetes</taxon>
        <taxon>Micromonosporales</taxon>
        <taxon>Micromonosporaceae</taxon>
    </lineage>
</organism>
<gene>
    <name evidence="2" type="ORF">Phou_063070</name>
</gene>
<evidence type="ECO:0000256" key="1">
    <source>
        <dbReference type="SAM" id="Phobius"/>
    </source>
</evidence>
<sequence>MLVASPVVVWLLYAARVRASDGSPPLKPNSWPLVEMTFSTIAFATWAFALPDSPFSELAWYSAAVAAAAVVLATTALGLVAPLFRKPLPA</sequence>
<reference evidence="2 3" key="1">
    <citation type="submission" date="2020-03" db="EMBL/GenBank/DDBJ databases">
        <title>Whole genome shotgun sequence of Phytohabitans houttuyneae NBRC 108639.</title>
        <authorList>
            <person name="Komaki H."/>
            <person name="Tamura T."/>
        </authorList>
    </citation>
    <scope>NUCLEOTIDE SEQUENCE [LARGE SCALE GENOMIC DNA]</scope>
    <source>
        <strain evidence="2 3">NBRC 108639</strain>
    </source>
</reference>
<keyword evidence="1" id="KW-0472">Membrane</keyword>